<dbReference type="SUPFAM" id="SSF75620">
    <property type="entry name" value="Release factor"/>
    <property type="match status" value="1"/>
</dbReference>
<dbReference type="Proteomes" id="UP000251241">
    <property type="component" value="Unassembled WGS sequence"/>
</dbReference>
<reference evidence="4 5" key="1">
    <citation type="submission" date="2018-06" db="EMBL/GenBank/DDBJ databases">
        <authorList>
            <consortium name="Pathogen Informatics"/>
            <person name="Doyle S."/>
        </authorList>
    </citation>
    <scope>NUCLEOTIDE SEQUENCE [LARGE SCALE GENOMIC DNA]</scope>
    <source>
        <strain evidence="4 5">NCTC11343</strain>
    </source>
</reference>
<dbReference type="InterPro" id="IPR050057">
    <property type="entry name" value="Prokaryotic/Mito_RF"/>
</dbReference>
<evidence type="ECO:0000313" key="5">
    <source>
        <dbReference type="Proteomes" id="UP000251241"/>
    </source>
</evidence>
<dbReference type="Gene3D" id="3.30.70.1660">
    <property type="match status" value="1"/>
</dbReference>
<dbReference type="InterPro" id="IPR017509">
    <property type="entry name" value="PrfH"/>
</dbReference>
<evidence type="ECO:0000313" key="4">
    <source>
        <dbReference type="EMBL" id="SPZ94328.1"/>
    </source>
</evidence>
<organism evidence="4 5">
    <name type="scientific">Sphingobacterium multivorum</name>
    <dbReference type="NCBI Taxonomy" id="28454"/>
    <lineage>
        <taxon>Bacteria</taxon>
        <taxon>Pseudomonadati</taxon>
        <taxon>Bacteroidota</taxon>
        <taxon>Sphingobacteriia</taxon>
        <taxon>Sphingobacteriales</taxon>
        <taxon>Sphingobacteriaceae</taxon>
        <taxon>Sphingobacterium</taxon>
    </lineage>
</organism>
<protein>
    <submittedName>
        <fullName evidence="4">Peptide chain release factor 2</fullName>
    </submittedName>
</protein>
<dbReference type="AlphaFoldDB" id="A0A2X2JK78"/>
<sequence>MEERYLQVSSGRGPKECNMAVRLVFDRLAVESRKVGVEVTEIEREDVDGLPCSLIVRLSGRDMEQLIDHWVGTICWVCKSPFRPLHKRKNWFVDVKMYHPGEKERLLDLKDVYFQTMRSSGAGGQHVNKVSSGVRATHAPTGGSVQVMDTRSQLQNKEIAMLRLAARLRDLGQAKLNATKVQKWKDQIEVSRGQAKRVFHGQKFIEK</sequence>
<dbReference type="Gene3D" id="3.30.160.20">
    <property type="match status" value="1"/>
</dbReference>
<dbReference type="RefSeq" id="WP_112376228.1">
    <property type="nucleotide sequence ID" value="NZ_CP069793.1"/>
</dbReference>
<dbReference type="PANTHER" id="PTHR43804">
    <property type="entry name" value="LD18447P"/>
    <property type="match status" value="1"/>
</dbReference>
<evidence type="ECO:0000259" key="3">
    <source>
        <dbReference type="PROSITE" id="PS00745"/>
    </source>
</evidence>
<evidence type="ECO:0000256" key="1">
    <source>
        <dbReference type="ARBA" id="ARBA00010835"/>
    </source>
</evidence>
<feature type="domain" description="Prokaryotic-type class I peptide chain release factors" evidence="3">
    <location>
        <begin position="118"/>
        <end position="134"/>
    </location>
</feature>
<evidence type="ECO:0000256" key="2">
    <source>
        <dbReference type="ARBA" id="ARBA00022481"/>
    </source>
</evidence>
<proteinExistence type="inferred from homology"/>
<dbReference type="PROSITE" id="PS00745">
    <property type="entry name" value="RF_PROK_I"/>
    <property type="match status" value="1"/>
</dbReference>
<dbReference type="InterPro" id="IPR045853">
    <property type="entry name" value="Pep_chain_release_fac_I_sf"/>
</dbReference>
<dbReference type="NCBIfam" id="TIGR03072">
    <property type="entry name" value="release_prfH"/>
    <property type="match status" value="1"/>
</dbReference>
<comment type="similarity">
    <text evidence="1">Belongs to the prokaryotic/mitochondrial release factor family.</text>
</comment>
<accession>A0A2X2JK78</accession>
<dbReference type="PANTHER" id="PTHR43804:SF7">
    <property type="entry name" value="LD18447P"/>
    <property type="match status" value="1"/>
</dbReference>
<dbReference type="GO" id="GO:0003747">
    <property type="term" value="F:translation release factor activity"/>
    <property type="evidence" value="ECO:0007669"/>
    <property type="project" value="InterPro"/>
</dbReference>
<dbReference type="GeneID" id="97180055"/>
<dbReference type="InterPro" id="IPR000352">
    <property type="entry name" value="Pep_chain_release_fac_I"/>
</dbReference>
<keyword evidence="2" id="KW-0488">Methylation</keyword>
<name>A0A2X2JK78_SPHMU</name>
<gene>
    <name evidence="4" type="primary">prfB_2</name>
    <name evidence="4" type="ORF">NCTC11343_05228</name>
</gene>
<dbReference type="EMBL" id="UAUU01000011">
    <property type="protein sequence ID" value="SPZ94328.1"/>
    <property type="molecule type" value="Genomic_DNA"/>
</dbReference>
<dbReference type="Pfam" id="PF00472">
    <property type="entry name" value="RF-1"/>
    <property type="match status" value="1"/>
</dbReference>